<evidence type="ECO:0000313" key="7">
    <source>
        <dbReference type="Proteomes" id="UP001333818"/>
    </source>
</evidence>
<evidence type="ECO:0000256" key="1">
    <source>
        <dbReference type="ARBA" id="ARBA00022898"/>
    </source>
</evidence>
<dbReference type="InterPro" id="IPR029066">
    <property type="entry name" value="PLP-binding_barrel"/>
</dbReference>
<dbReference type="EMBL" id="JAZBJZ010000113">
    <property type="protein sequence ID" value="MEE3719110.1"/>
    <property type="molecule type" value="Genomic_DNA"/>
</dbReference>
<evidence type="ECO:0000256" key="4">
    <source>
        <dbReference type="RuleBase" id="RU004514"/>
    </source>
</evidence>
<protein>
    <recommendedName>
        <fullName evidence="2">Pyridoxal phosphate homeostasis protein</fullName>
        <shortName evidence="2">PLP homeostasis protein</shortName>
    </recommendedName>
</protein>
<dbReference type="AlphaFoldDB" id="A0AAW9Q6K7"/>
<feature type="domain" description="Alanine racemase N-terminal" evidence="5">
    <location>
        <begin position="19"/>
        <end position="232"/>
    </location>
</feature>
<name>A0AAW9Q6K7_9CYAN</name>
<dbReference type="CDD" id="cd00635">
    <property type="entry name" value="PLPDE_III_YBL036c_like"/>
    <property type="match status" value="1"/>
</dbReference>
<sequence length="233" mass="25986">MQNIENPATEKIIDAELSDRIASRLNALRETLPPSVKLVAVSKYTSVAAMRAAYAAGIRDFGESRIQEISQKQQELQDLPDITWHMIGHLQSNKVKQALSICDWIHSIDRLSLAQQCDRFIPELKRSPKLCLQVKLAHDPDKFGWEVEQLLADLPTLLQCQNLNLVGLMTILPLGLDETQAYQVFQDTAKLAEKLRSLGWTNITELSMGMSGDYAIAVKAGATLVRVGSRIFS</sequence>
<comment type="caution">
    <text evidence="6">The sequence shown here is derived from an EMBL/GenBank/DDBJ whole genome shotgun (WGS) entry which is preliminary data.</text>
</comment>
<dbReference type="Gene3D" id="3.20.20.10">
    <property type="entry name" value="Alanine racemase"/>
    <property type="match status" value="1"/>
</dbReference>
<dbReference type="HAMAP" id="MF_02087">
    <property type="entry name" value="PLP_homeostasis"/>
    <property type="match status" value="1"/>
</dbReference>
<dbReference type="SUPFAM" id="SSF51419">
    <property type="entry name" value="PLP-binding barrel"/>
    <property type="match status" value="1"/>
</dbReference>
<dbReference type="PIRSF" id="PIRSF004848">
    <property type="entry name" value="YBL036c_PLPDEIII"/>
    <property type="match status" value="1"/>
</dbReference>
<gene>
    <name evidence="6" type="ORF">V2H45_20405</name>
</gene>
<comment type="similarity">
    <text evidence="2 4">Belongs to the pyridoxal phosphate-binding protein YggS/PROSC family.</text>
</comment>
<evidence type="ECO:0000256" key="2">
    <source>
        <dbReference type="HAMAP-Rule" id="MF_02087"/>
    </source>
</evidence>
<feature type="modified residue" description="N6-(pyridoxal phosphate)lysine" evidence="2 3">
    <location>
        <position position="43"/>
    </location>
</feature>
<dbReference type="PANTHER" id="PTHR10146:SF14">
    <property type="entry name" value="PYRIDOXAL PHOSPHATE HOMEOSTASIS PROTEIN"/>
    <property type="match status" value="1"/>
</dbReference>
<comment type="function">
    <text evidence="2">Pyridoxal 5'-phosphate (PLP)-binding protein, which is involved in PLP homeostasis.</text>
</comment>
<evidence type="ECO:0000256" key="3">
    <source>
        <dbReference type="PIRSR" id="PIRSR004848-1"/>
    </source>
</evidence>
<reference evidence="6" key="1">
    <citation type="submission" date="2024-01" db="EMBL/GenBank/DDBJ databases">
        <title>Bank of Algae and Cyanobacteria of the Azores (BACA) strain genomes.</title>
        <authorList>
            <person name="Luz R."/>
            <person name="Cordeiro R."/>
            <person name="Fonseca A."/>
            <person name="Goncalves V."/>
        </authorList>
    </citation>
    <scope>NUCLEOTIDE SEQUENCE</scope>
    <source>
        <strain evidence="6">BACA0141</strain>
    </source>
</reference>
<dbReference type="RefSeq" id="WP_330485546.1">
    <property type="nucleotide sequence ID" value="NZ_JAZBJZ010000113.1"/>
</dbReference>
<dbReference type="Proteomes" id="UP001333818">
    <property type="component" value="Unassembled WGS sequence"/>
</dbReference>
<organism evidence="6 7">
    <name type="scientific">Tumidithrix elongata BACA0141</name>
    <dbReference type="NCBI Taxonomy" id="2716417"/>
    <lineage>
        <taxon>Bacteria</taxon>
        <taxon>Bacillati</taxon>
        <taxon>Cyanobacteriota</taxon>
        <taxon>Cyanophyceae</taxon>
        <taxon>Pseudanabaenales</taxon>
        <taxon>Pseudanabaenaceae</taxon>
        <taxon>Tumidithrix</taxon>
        <taxon>Tumidithrix elongata</taxon>
    </lineage>
</organism>
<comment type="cofactor">
    <cofactor evidence="3">
        <name>pyridoxal 5'-phosphate</name>
        <dbReference type="ChEBI" id="CHEBI:597326"/>
    </cofactor>
</comment>
<evidence type="ECO:0000313" key="6">
    <source>
        <dbReference type="EMBL" id="MEE3719110.1"/>
    </source>
</evidence>
<keyword evidence="1 2" id="KW-0663">Pyridoxal phosphate</keyword>
<dbReference type="InterPro" id="IPR011078">
    <property type="entry name" value="PyrdxlP_homeostasis"/>
</dbReference>
<dbReference type="Pfam" id="PF01168">
    <property type="entry name" value="Ala_racemase_N"/>
    <property type="match status" value="1"/>
</dbReference>
<keyword evidence="7" id="KW-1185">Reference proteome</keyword>
<dbReference type="NCBIfam" id="TIGR00044">
    <property type="entry name" value="YggS family pyridoxal phosphate-dependent enzyme"/>
    <property type="match status" value="1"/>
</dbReference>
<dbReference type="InterPro" id="IPR001608">
    <property type="entry name" value="Ala_racemase_N"/>
</dbReference>
<evidence type="ECO:0000259" key="5">
    <source>
        <dbReference type="Pfam" id="PF01168"/>
    </source>
</evidence>
<accession>A0AAW9Q6K7</accession>
<dbReference type="GO" id="GO:0030170">
    <property type="term" value="F:pyridoxal phosphate binding"/>
    <property type="evidence" value="ECO:0007669"/>
    <property type="project" value="UniProtKB-UniRule"/>
</dbReference>
<dbReference type="FunFam" id="3.20.20.10:FF:000018">
    <property type="entry name" value="Pyridoxal phosphate homeostasis protein"/>
    <property type="match status" value="1"/>
</dbReference>
<dbReference type="PANTHER" id="PTHR10146">
    <property type="entry name" value="PROLINE SYNTHETASE CO-TRANSCRIBED BACTERIAL HOMOLOG PROTEIN"/>
    <property type="match status" value="1"/>
</dbReference>
<proteinExistence type="inferred from homology"/>